<dbReference type="RefSeq" id="WP_121127576.1">
    <property type="nucleotide sequence ID" value="NZ_JBHUFK010000020.1"/>
</dbReference>
<comment type="caution">
    <text evidence="1">The sequence shown here is derived from an EMBL/GenBank/DDBJ whole genome shotgun (WGS) entry which is preliminary data.</text>
</comment>
<name>A0A494Z7N1_9BACI</name>
<proteinExistence type="predicted"/>
<dbReference type="OrthoDB" id="2721009at2"/>
<organism evidence="1 2">
    <name type="scientific">Oceanobacillus bengalensis</name>
    <dbReference type="NCBI Taxonomy" id="1435466"/>
    <lineage>
        <taxon>Bacteria</taxon>
        <taxon>Bacillati</taxon>
        <taxon>Bacillota</taxon>
        <taxon>Bacilli</taxon>
        <taxon>Bacillales</taxon>
        <taxon>Bacillaceae</taxon>
        <taxon>Oceanobacillus</taxon>
    </lineage>
</organism>
<evidence type="ECO:0000313" key="1">
    <source>
        <dbReference type="EMBL" id="RKQ18604.1"/>
    </source>
</evidence>
<gene>
    <name evidence="1" type="ORF">D8M05_00370</name>
</gene>
<accession>A0A494Z7N1</accession>
<dbReference type="EMBL" id="RBZO01000001">
    <property type="protein sequence ID" value="RKQ18604.1"/>
    <property type="molecule type" value="Genomic_DNA"/>
</dbReference>
<reference evidence="1 2" key="1">
    <citation type="journal article" date="2015" name="Antonie Van Leeuwenhoek">
        <title>Oceanobacillus bengalensis sp. nov., a bacterium isolated from seawater of the Bay of Bengal.</title>
        <authorList>
            <person name="Yongchang O."/>
            <person name="Xiang W."/>
            <person name="Wang G."/>
        </authorList>
    </citation>
    <scope>NUCLEOTIDE SEQUENCE [LARGE SCALE GENOMIC DNA]</scope>
    <source>
        <strain evidence="1 2">MCCC 1K00260</strain>
    </source>
</reference>
<dbReference type="Proteomes" id="UP000281813">
    <property type="component" value="Unassembled WGS sequence"/>
</dbReference>
<keyword evidence="2" id="KW-1185">Reference proteome</keyword>
<evidence type="ECO:0000313" key="2">
    <source>
        <dbReference type="Proteomes" id="UP000281813"/>
    </source>
</evidence>
<sequence length="110" mass="12570">MEEYTSLSTLKTLVEKKIKRKVLVKVMWNETEKITLFITPNMKINSFIFDQKDGYLFYDNEGKLVEKTIPCILPEENLVDGKVALEGSKGGKIRINGEHLSNEDIAFLTS</sequence>
<dbReference type="AlphaFoldDB" id="A0A494Z7N1"/>
<protein>
    <submittedName>
        <fullName evidence="1">Uncharacterized protein</fullName>
    </submittedName>
</protein>